<keyword evidence="1" id="KW-1133">Transmembrane helix</keyword>
<dbReference type="PANTHER" id="PTHR43471">
    <property type="entry name" value="ABC TRANSPORTER PERMEASE"/>
    <property type="match status" value="1"/>
</dbReference>
<sequence length="267" mass="29413">MFEFTRQGIISGFRSHGSKFLVAISLALLGTALLSGSFSGRQPATVALDVGFSGMRIVLLLMGLFWVQELFTKDLERKTLYFVLAYPITRQQYLFSRFTSAALLMALAVLSVGGLLWATLFYIGPSYQQVTPPALDGRIGLVLVGIWLDLIVVMSFAIMISTLSTTPLLPILIGLGFALAARGLGPTFDYLRNNPLANQQQASLLGPVLEYSYAWLPDLSRLDFRAWVLYDLPANYADFGYATLLALAYSLMALFLASVMLQRRDLA</sequence>
<feature type="transmembrane region" description="Helical" evidence="1">
    <location>
        <begin position="139"/>
        <end position="160"/>
    </location>
</feature>
<keyword evidence="1" id="KW-0472">Membrane</keyword>
<evidence type="ECO:0000313" key="3">
    <source>
        <dbReference type="Proteomes" id="UP000831189"/>
    </source>
</evidence>
<feature type="transmembrane region" description="Helical" evidence="1">
    <location>
        <begin position="167"/>
        <end position="185"/>
    </location>
</feature>
<dbReference type="Pfam" id="PF12679">
    <property type="entry name" value="ABC2_membrane_2"/>
    <property type="match status" value="1"/>
</dbReference>
<reference evidence="2 3" key="1">
    <citation type="submission" date="2022-04" db="EMBL/GenBank/DDBJ databases">
        <title>Pseudomonas knackmussii B09-2.</title>
        <authorList>
            <person name="Deng Y."/>
        </authorList>
    </citation>
    <scope>NUCLEOTIDE SEQUENCE [LARGE SCALE GENOMIC DNA]</scope>
    <source>
        <strain evidence="2 3">B09-2</strain>
    </source>
</reference>
<evidence type="ECO:0000313" key="2">
    <source>
        <dbReference type="EMBL" id="UPQ81989.1"/>
    </source>
</evidence>
<accession>A0ABY4KN57</accession>
<name>A0ABY4KN57_9PSED</name>
<feature type="transmembrane region" description="Helical" evidence="1">
    <location>
        <begin position="101"/>
        <end position="124"/>
    </location>
</feature>
<keyword evidence="3" id="KW-1185">Reference proteome</keyword>
<gene>
    <name evidence="2" type="ORF">M0M42_16520</name>
</gene>
<dbReference type="PANTHER" id="PTHR43471:SF10">
    <property type="entry name" value="SLL1107 PROTEIN"/>
    <property type="match status" value="1"/>
</dbReference>
<feature type="transmembrane region" description="Helical" evidence="1">
    <location>
        <begin position="239"/>
        <end position="261"/>
    </location>
</feature>
<dbReference type="EMBL" id="CP096208">
    <property type="protein sequence ID" value="UPQ81989.1"/>
    <property type="molecule type" value="Genomic_DNA"/>
</dbReference>
<evidence type="ECO:0000256" key="1">
    <source>
        <dbReference type="SAM" id="Phobius"/>
    </source>
</evidence>
<feature type="transmembrane region" description="Helical" evidence="1">
    <location>
        <begin position="20"/>
        <end position="38"/>
    </location>
</feature>
<keyword evidence="1" id="KW-0812">Transmembrane</keyword>
<organism evidence="2 3">
    <name type="scientific">Pseudomonas knackmussii</name>
    <dbReference type="NCBI Taxonomy" id="65741"/>
    <lineage>
        <taxon>Bacteria</taxon>
        <taxon>Pseudomonadati</taxon>
        <taxon>Pseudomonadota</taxon>
        <taxon>Gammaproteobacteria</taxon>
        <taxon>Pseudomonadales</taxon>
        <taxon>Pseudomonadaceae</taxon>
        <taxon>Pseudomonas</taxon>
    </lineage>
</organism>
<feature type="transmembrane region" description="Helical" evidence="1">
    <location>
        <begin position="44"/>
        <end position="67"/>
    </location>
</feature>
<proteinExistence type="predicted"/>
<dbReference type="Proteomes" id="UP000831189">
    <property type="component" value="Chromosome"/>
</dbReference>
<protein>
    <submittedName>
        <fullName evidence="2">ABC transporter permease</fullName>
    </submittedName>
</protein>